<sequence length="1801" mass="194061">MRLIVFSTLLLASWAAGQTLDAVEIQRQKLIKFPEEFDPNVGPPTSDKADEAKRILDQIAKVNEAFGYVKKKPDQPKLPPILDSSQYLFPKPAQQPFHAQKHHFSGSQGQTLLEPSIRAVKLTRNVVDGVSKEQKQQQQQETLYFRPNQVQLPQPSSAQEAQQLPAHFVIPVHLYKLNKEQYLREHAPHEYRVKGYKIIGDVDSFYGKAKAMLHEKNQKQGKTTPKYHLFFLPRELALNDDGTPKRGKPTATSTTTTTTSTTTKGPSSSKESRFDSREKPIHKPQQQPQSQQPQQQQSQSQPTPSRMPAIATPEANGSRKRTSGSTTKPLRASSKDADQNQQILTSSSSLKVNSAPSHSNVAQQTTLPPTGGLMPNRNRLNVFRVPSVNLAEMQNQTSTAIKNAFQNIFKMPFRQPIALTGTTAVQPVVVQSGAVQNSDMLQDSQDDYKWDDEREGGGDGDGDDDIDTLEQMENTAAEQDTSAGAEKHLFVHKKHHLMDTIGTVATAHQGTQKQALREGGIIIQRLKVRKGGIAIAGPGGVATAGSGGTAIVGPGGYALTHPRSLTIAGPGAKVISIPADVDLKDALQRTDVDAKSFPREGKVVATGPTVYYAPPTGMTMEDDDQEETTSFETWPARSRLQPLVNYESPAATQSVGAQKIVAAPVKDNILKPYGAFKAAAKAQPEKLTEDKAAETTSTTQFAALTPYGALKSTIHSNLLLLNSPYYAAYSLPFAYVAPSVGIAAPTTLSTTTSTAKPETTDDTPSEKAEEDEATEDTIETLQKLRAKPQTSAGDLKSDTRLRAAVSRINSDYVIEEIISVPGKHILSSSSRSIKPQTKKATAAKLRKGSGKQRAPPVKVEATGRTSTSSKNFPQIPFANYFLPYHPEQAQAIQGRKQAALILEPHSKAVVGNGGTAISTPISRALLKKGVPTNVYFNPESVAIAGVGGKAHAAADLEIDLSAGSRFGPLIYQDQLPYYGGLSGQVLLLQPQQDGSIRSSILQRQQPHELRGGSKDADDTISISAASISAVASDSPVSSISASGSNFNRIQEAAARLVAIQELAKRKGAFSEEDNKIYANSLLELGQAATALALLQQNGQIKDFSVLLQPELFGVMPQKQPSNLGLEANNPADQKIDDHKLEEVTEQQLTPDDILPPPAEDPYEDVNDSVAVIAPKKDAAVAEAKPVGVSIAGEGGVASSKPNAVALSGRNGLAVASPKATAIAGVTPEEAAAFSITLPSRNQLVIKTSNAQLNDDYDYSDAPVAVSTFPHVRDAPQRPDALVEKWRVAIAEEYAARSKEQQAQKPIIRAAPKRRLHHDELLAKNQTSRTEAAVVISIMFIFALVCLLAVGSQAKPLQPVVEPAQHIVIVTPQAQVHLEPALRYVHGLSPLARVSGPHHEETIVYVPAGAAASVVPTIGDAVSTGRASSRNPAQETRQTEGFPSVNQIQQQVQQGVEIVGGQLGEAAESAAAAGAGFFPGFFPSPGNKNEEVQKLKSEKIELIETPANTQPLLAATEARHFYSLPQVYHTPVVDVVHTPVYSWPISAIRARSIQTDEAPIQATEEKAAPELPEAQPLLKQQKQSEQSEQPLDQLAQTIIPAAVEASELKADIAPRQLEEINAIKVEQQSEENIKPILKDALQETKASFAEPAVKEAPKEAEKEIIPEAIPEVKKEAQPEARKDVVQEARNEAIQEPSFEARKESSNEEIKAPILKSDEGSLKELIKEETNQELIKEAIKEPLKETIKELIKEEIKEEIPLLKAAARPIAAAIPAEAQQAEAQPEAQQAAIEQGTPAAAATAA</sequence>
<dbReference type="GO" id="GO:0003779">
    <property type="term" value="F:actin binding"/>
    <property type="evidence" value="ECO:0007669"/>
    <property type="project" value="TreeGrafter"/>
</dbReference>
<dbReference type="GO" id="GO:0016358">
    <property type="term" value="P:dendrite development"/>
    <property type="evidence" value="ECO:0007669"/>
    <property type="project" value="TreeGrafter"/>
</dbReference>
<evidence type="ECO:0000256" key="2">
    <source>
        <dbReference type="SAM" id="SignalP"/>
    </source>
</evidence>
<dbReference type="InterPro" id="IPR031942">
    <property type="entry name" value="DUF4774"/>
</dbReference>
<feature type="compositionally biased region" description="Polar residues" evidence="1">
    <location>
        <begin position="1424"/>
        <end position="1443"/>
    </location>
</feature>
<dbReference type="PANTHER" id="PTHR13843:SF12">
    <property type="entry name" value="ATPASE F1_V1_A1 COMPLEX ALPHA_BETA SUBUNIT NUCLEOTIDE-BINDING DOMAIN-CONTAINING PROTEIN"/>
    <property type="match status" value="1"/>
</dbReference>
<dbReference type="InterPro" id="IPR026074">
    <property type="entry name" value="MAP1"/>
</dbReference>
<feature type="region of interest" description="Disordered" evidence="1">
    <location>
        <begin position="1421"/>
        <end position="1443"/>
    </location>
</feature>
<feature type="compositionally biased region" description="Basic and acidic residues" evidence="1">
    <location>
        <begin position="270"/>
        <end position="281"/>
    </location>
</feature>
<proteinExistence type="predicted"/>
<accession>A0A484BUS4</accession>
<keyword evidence="5" id="KW-1185">Reference proteome</keyword>
<reference evidence="4 5" key="1">
    <citation type="journal article" date="2019" name="J. Hered.">
        <title>An Improved Genome Assembly for Drosophila navojoa, the Basal Species in the mojavensis Cluster.</title>
        <authorList>
            <person name="Vanderlinde T."/>
            <person name="Dupim E.G."/>
            <person name="Nazario-Yepiz N.O."/>
            <person name="Carvalho A.B."/>
        </authorList>
    </citation>
    <scope>NUCLEOTIDE SEQUENCE [LARGE SCALE GENOMIC DNA]</scope>
    <source>
        <strain evidence="4">Navoj_Jal97</strain>
        <tissue evidence="4">Whole organism</tissue>
    </source>
</reference>
<comment type="caution">
    <text evidence="4">The sequence shown here is derived from an EMBL/GenBank/DDBJ whole genome shotgun (WGS) entry which is preliminary data.</text>
</comment>
<feature type="region of interest" description="Disordered" evidence="1">
    <location>
        <begin position="436"/>
        <end position="467"/>
    </location>
</feature>
<keyword evidence="2" id="KW-0732">Signal</keyword>
<evidence type="ECO:0000259" key="3">
    <source>
        <dbReference type="Pfam" id="PF15999"/>
    </source>
</evidence>
<dbReference type="GO" id="GO:0000226">
    <property type="term" value="P:microtubule cytoskeleton organization"/>
    <property type="evidence" value="ECO:0007669"/>
    <property type="project" value="InterPro"/>
</dbReference>
<dbReference type="GO" id="GO:0043025">
    <property type="term" value="C:neuronal cell body"/>
    <property type="evidence" value="ECO:0007669"/>
    <property type="project" value="TreeGrafter"/>
</dbReference>
<dbReference type="Pfam" id="PF15999">
    <property type="entry name" value="DUF4774"/>
    <property type="match status" value="3"/>
</dbReference>
<feature type="compositionally biased region" description="Acidic residues" evidence="1">
    <location>
        <begin position="458"/>
        <end position="467"/>
    </location>
</feature>
<name>A0A484BUS4_DRONA</name>
<feature type="region of interest" description="Disordered" evidence="1">
    <location>
        <begin position="1669"/>
        <end position="1713"/>
    </location>
</feature>
<organism evidence="4 5">
    <name type="scientific">Drosophila navojoa</name>
    <name type="common">Fruit fly</name>
    <dbReference type="NCBI Taxonomy" id="7232"/>
    <lineage>
        <taxon>Eukaryota</taxon>
        <taxon>Metazoa</taxon>
        <taxon>Ecdysozoa</taxon>
        <taxon>Arthropoda</taxon>
        <taxon>Hexapoda</taxon>
        <taxon>Insecta</taxon>
        <taxon>Pterygota</taxon>
        <taxon>Neoptera</taxon>
        <taxon>Endopterygota</taxon>
        <taxon>Diptera</taxon>
        <taxon>Brachycera</taxon>
        <taxon>Muscomorpha</taxon>
        <taxon>Ephydroidea</taxon>
        <taxon>Drosophilidae</taxon>
        <taxon>Drosophila</taxon>
    </lineage>
</organism>
<dbReference type="GO" id="GO:0005829">
    <property type="term" value="C:cytosol"/>
    <property type="evidence" value="ECO:0007669"/>
    <property type="project" value="TreeGrafter"/>
</dbReference>
<dbReference type="Proteomes" id="UP000295192">
    <property type="component" value="Unassembled WGS sequence"/>
</dbReference>
<feature type="region of interest" description="Disordered" evidence="1">
    <location>
        <begin position="1774"/>
        <end position="1801"/>
    </location>
</feature>
<feature type="compositionally biased region" description="Low complexity" evidence="1">
    <location>
        <begin position="249"/>
        <end position="269"/>
    </location>
</feature>
<feature type="region of interest" description="Disordered" evidence="1">
    <location>
        <begin position="238"/>
        <end position="377"/>
    </location>
</feature>
<evidence type="ECO:0000313" key="4">
    <source>
        <dbReference type="EMBL" id="TDG52559.1"/>
    </source>
</evidence>
<dbReference type="GO" id="GO:0008017">
    <property type="term" value="F:microtubule binding"/>
    <property type="evidence" value="ECO:0007669"/>
    <property type="project" value="InterPro"/>
</dbReference>
<feature type="domain" description="DUF4774" evidence="3">
    <location>
        <begin position="1180"/>
        <end position="1232"/>
    </location>
</feature>
<dbReference type="GO" id="GO:0031114">
    <property type="term" value="P:regulation of microtubule depolymerization"/>
    <property type="evidence" value="ECO:0007669"/>
    <property type="project" value="TreeGrafter"/>
</dbReference>
<dbReference type="PANTHER" id="PTHR13843">
    <property type="entry name" value="MICROTUBULE-ASSOCIATED PROTEIN"/>
    <property type="match status" value="1"/>
</dbReference>
<protein>
    <recommendedName>
        <fullName evidence="3">DUF4774 domain-containing protein</fullName>
    </recommendedName>
</protein>
<feature type="compositionally biased region" description="Low complexity" evidence="1">
    <location>
        <begin position="284"/>
        <end position="304"/>
    </location>
</feature>
<feature type="compositionally biased region" description="Basic and acidic residues" evidence="1">
    <location>
        <begin position="446"/>
        <end position="457"/>
    </location>
</feature>
<gene>
    <name evidence="4" type="ORF">AWZ03_000792</name>
</gene>
<dbReference type="GO" id="GO:0030425">
    <property type="term" value="C:dendrite"/>
    <property type="evidence" value="ECO:0007669"/>
    <property type="project" value="TreeGrafter"/>
</dbReference>
<feature type="compositionally biased region" description="Polar residues" evidence="1">
    <location>
        <begin position="339"/>
        <end position="368"/>
    </location>
</feature>
<dbReference type="EMBL" id="LSRL02000003">
    <property type="protein sequence ID" value="TDG52559.1"/>
    <property type="molecule type" value="Genomic_DNA"/>
</dbReference>
<dbReference type="GO" id="GO:0005874">
    <property type="term" value="C:microtubule"/>
    <property type="evidence" value="ECO:0007669"/>
    <property type="project" value="InterPro"/>
</dbReference>
<dbReference type="GO" id="GO:0005875">
    <property type="term" value="C:microtubule associated complex"/>
    <property type="evidence" value="ECO:0007669"/>
    <property type="project" value="TreeGrafter"/>
</dbReference>
<feature type="region of interest" description="Disordered" evidence="1">
    <location>
        <begin position="843"/>
        <end position="868"/>
    </location>
</feature>
<feature type="region of interest" description="Disordered" evidence="1">
    <location>
        <begin position="749"/>
        <end position="776"/>
    </location>
</feature>
<evidence type="ECO:0000256" key="1">
    <source>
        <dbReference type="SAM" id="MobiDB-lite"/>
    </source>
</evidence>
<feature type="signal peptide" evidence="2">
    <location>
        <begin position="1"/>
        <end position="17"/>
    </location>
</feature>
<evidence type="ECO:0000313" key="5">
    <source>
        <dbReference type="Proteomes" id="UP000295192"/>
    </source>
</evidence>
<feature type="domain" description="DUF4774" evidence="3">
    <location>
        <begin position="899"/>
        <end position="954"/>
    </location>
</feature>
<dbReference type="OrthoDB" id="8194084at2759"/>
<dbReference type="GO" id="GO:0007409">
    <property type="term" value="P:axonogenesis"/>
    <property type="evidence" value="ECO:0007669"/>
    <property type="project" value="TreeGrafter"/>
</dbReference>
<dbReference type="OMA" id="DSEYNDH"/>
<dbReference type="GO" id="GO:0045202">
    <property type="term" value="C:synapse"/>
    <property type="evidence" value="ECO:0007669"/>
    <property type="project" value="TreeGrafter"/>
</dbReference>
<feature type="compositionally biased region" description="Acidic residues" evidence="1">
    <location>
        <begin position="760"/>
        <end position="776"/>
    </location>
</feature>
<feature type="domain" description="DUF4774" evidence="3">
    <location>
        <begin position="525"/>
        <end position="577"/>
    </location>
</feature>
<dbReference type="STRING" id="7232.A0A484BUS4"/>
<feature type="chain" id="PRO_5019781224" description="DUF4774 domain-containing protein" evidence="2">
    <location>
        <begin position="18"/>
        <end position="1801"/>
    </location>
</feature>